<reference evidence="6" key="2">
    <citation type="submission" date="2015-02" db="EMBL/GenBank/DDBJ databases">
        <authorList>
            <person name="Chooi Y.-H."/>
        </authorList>
    </citation>
    <scope>NUCLEOTIDE SEQUENCE</scope>
    <source>
        <tissue evidence="6">Seedling</tissue>
    </source>
</reference>
<dbReference type="SUPFAM" id="SSF103025">
    <property type="entry name" value="Folate-binding domain"/>
    <property type="match status" value="1"/>
</dbReference>
<dbReference type="AlphaFoldDB" id="A0A0L9UPE5"/>
<dbReference type="Pfam" id="PF25455">
    <property type="entry name" value="Beta-barrel_CAF17_C"/>
    <property type="match status" value="1"/>
</dbReference>
<dbReference type="InterPro" id="IPR057460">
    <property type="entry name" value="CAF17_C"/>
</dbReference>
<dbReference type="EMBL" id="CM003376">
    <property type="protein sequence ID" value="KOM44775.1"/>
    <property type="molecule type" value="Genomic_DNA"/>
</dbReference>
<dbReference type="GO" id="GO:0016226">
    <property type="term" value="P:iron-sulfur cluster assembly"/>
    <property type="evidence" value="ECO:0007669"/>
    <property type="project" value="TreeGrafter"/>
</dbReference>
<dbReference type="PANTHER" id="PTHR22602:SF0">
    <property type="entry name" value="TRANSFERASE CAF17, MITOCHONDRIAL-RELATED"/>
    <property type="match status" value="1"/>
</dbReference>
<dbReference type="GO" id="GO:0016740">
    <property type="term" value="F:transferase activity"/>
    <property type="evidence" value="ECO:0007669"/>
    <property type="project" value="UniProtKB-KW"/>
</dbReference>
<name>A0A0L9UPE5_PHAAN</name>
<dbReference type="Gramene" id="KOM44775">
    <property type="protein sequence ID" value="KOM44775"/>
    <property type="gene ID" value="LR48_Vigan06g008100"/>
</dbReference>
<keyword evidence="2" id="KW-0809">Transit peptide</keyword>
<evidence type="ECO:0000256" key="1">
    <source>
        <dbReference type="ARBA" id="ARBA00004173"/>
    </source>
</evidence>
<reference evidence="7" key="1">
    <citation type="journal article" date="2015" name="Proc. Natl. Acad. Sci. U.S.A.">
        <title>Genome sequencing of adzuki bean (Vigna angularis) provides insight into high starch and low fat accumulation and domestication.</title>
        <authorList>
            <person name="Yang K."/>
            <person name="Tian Z."/>
            <person name="Chen C."/>
            <person name="Luo L."/>
            <person name="Zhao B."/>
            <person name="Wang Z."/>
            <person name="Yu L."/>
            <person name="Li Y."/>
            <person name="Sun Y."/>
            <person name="Li W."/>
            <person name="Chen Y."/>
            <person name="Li Y."/>
            <person name="Zhang Y."/>
            <person name="Ai D."/>
            <person name="Zhao J."/>
            <person name="Shang C."/>
            <person name="Ma Y."/>
            <person name="Wu B."/>
            <person name="Wang M."/>
            <person name="Gao L."/>
            <person name="Sun D."/>
            <person name="Zhang P."/>
            <person name="Guo F."/>
            <person name="Wang W."/>
            <person name="Li Y."/>
            <person name="Wang J."/>
            <person name="Varshney R.K."/>
            <person name="Wang J."/>
            <person name="Ling H.Q."/>
            <person name="Wan P."/>
        </authorList>
    </citation>
    <scope>NUCLEOTIDE SEQUENCE</scope>
    <source>
        <strain evidence="7">cv. Jingnong 6</strain>
    </source>
</reference>
<proteinExistence type="predicted"/>
<evidence type="ECO:0000313" key="7">
    <source>
        <dbReference type="Proteomes" id="UP000053144"/>
    </source>
</evidence>
<evidence type="ECO:0000256" key="3">
    <source>
        <dbReference type="ARBA" id="ARBA00023128"/>
    </source>
</evidence>
<evidence type="ECO:0000313" key="5">
    <source>
        <dbReference type="EMBL" id="KAG2375739.1"/>
    </source>
</evidence>
<dbReference type="InterPro" id="IPR027266">
    <property type="entry name" value="TrmE/GcvT-like"/>
</dbReference>
<dbReference type="OMA" id="KHWKRYK"/>
<evidence type="ECO:0000313" key="8">
    <source>
        <dbReference type="Proteomes" id="UP000743370"/>
    </source>
</evidence>
<organism evidence="6 7">
    <name type="scientific">Phaseolus angularis</name>
    <name type="common">Azuki bean</name>
    <name type="synonym">Vigna angularis</name>
    <dbReference type="NCBI Taxonomy" id="3914"/>
    <lineage>
        <taxon>Eukaryota</taxon>
        <taxon>Viridiplantae</taxon>
        <taxon>Streptophyta</taxon>
        <taxon>Embryophyta</taxon>
        <taxon>Tracheophyta</taxon>
        <taxon>Spermatophyta</taxon>
        <taxon>Magnoliopsida</taxon>
        <taxon>eudicotyledons</taxon>
        <taxon>Gunneridae</taxon>
        <taxon>Pentapetalae</taxon>
        <taxon>rosids</taxon>
        <taxon>fabids</taxon>
        <taxon>Fabales</taxon>
        <taxon>Fabaceae</taxon>
        <taxon>Papilionoideae</taxon>
        <taxon>50 kb inversion clade</taxon>
        <taxon>NPAAA clade</taxon>
        <taxon>indigoferoid/millettioid clade</taxon>
        <taxon>Phaseoleae</taxon>
        <taxon>Vigna</taxon>
    </lineage>
</organism>
<feature type="domain" description="CAF17 C-terminal" evidence="4">
    <location>
        <begin position="463"/>
        <end position="544"/>
    </location>
</feature>
<dbReference type="NCBIfam" id="TIGR03317">
    <property type="entry name" value="ygfZ_signature"/>
    <property type="match status" value="1"/>
</dbReference>
<gene>
    <name evidence="5" type="ORF">HKW66_Vig0161070</name>
    <name evidence="6" type="ORF">LR48_Vigan06g008100</name>
</gene>
<reference evidence="5 8" key="3">
    <citation type="submission" date="2020-05" db="EMBL/GenBank/DDBJ databases">
        <title>Vigna angularis (adzuki bean) Var. LongXiaoDou No. 4 denovo assembly.</title>
        <authorList>
            <person name="Xiang H."/>
        </authorList>
    </citation>
    <scope>NUCLEOTIDE SEQUENCE [LARGE SCALE GENOMIC DNA]</scope>
    <source>
        <tissue evidence="5">Leaf</tissue>
    </source>
</reference>
<evidence type="ECO:0000313" key="6">
    <source>
        <dbReference type="EMBL" id="KOM44775.1"/>
    </source>
</evidence>
<dbReference type="Proteomes" id="UP000743370">
    <property type="component" value="Unassembled WGS sequence"/>
</dbReference>
<dbReference type="EMBL" id="JABFOF010000010">
    <property type="protein sequence ID" value="KAG2375739.1"/>
    <property type="molecule type" value="Genomic_DNA"/>
</dbReference>
<dbReference type="STRING" id="3914.A0A0L9UPE5"/>
<evidence type="ECO:0000259" key="4">
    <source>
        <dbReference type="Pfam" id="PF25455"/>
    </source>
</evidence>
<dbReference type="InterPro" id="IPR045179">
    <property type="entry name" value="YgfZ/GcvT"/>
</dbReference>
<sequence>MYHFPILFIPFERERKNLRTLGCRVISLCFSSQLKEKCSHEGIERHCDFESGNMTSECNEYQIRGDNEIGVIYIYDIYGPPCDPTATKPDQSSTTYSRAEKPSIAVSLQRPRTFDDGDRAFDSSAMAECGIAASLRRRRAFDGGEPSTATSFQRALPKSLAHRCRGIHLTTWKRFGNRCESQVQGVGPLGSLLKSRSVIRFRGPDTLKFLQGLLTNDVRRLGDPIGDKTENLPTPNVPATSVPPIYAALLTPQGRFLYDLFLYKLPMRDTKLDNTGTAPESNSDRPFHLFADVDASVLDELLQTFNKYRLRSKVDIDDVSSHFSCWQRYGDGLPEKSSQVEEPEAASVGWGAGVDSTAMSSSHGSDSGWQWFKDPRLTSLGFRGIFPSNITPPLIEVDKETDEQNFLMWRIEKGVAEGSTEISKGEAVPLEYNLAGLNAISFDKGCYVGQELIARTHHRGVIRKRIVPLRFLDNDGKELVSKVIPGSEVINTTSGKKAGTVTTVQGCRGLGLLRLEEALKGSSALSIQGQEDVKVIASRPDWWPSEWLQDHGQHAAFA</sequence>
<keyword evidence="3" id="KW-0496">Mitochondrion</keyword>
<keyword evidence="5" id="KW-0808">Transferase</keyword>
<dbReference type="InterPro" id="IPR017703">
    <property type="entry name" value="YgfZ/GCV_T_CS"/>
</dbReference>
<protein>
    <submittedName>
        <fullName evidence="5">Putative transferase</fullName>
    </submittedName>
</protein>
<evidence type="ECO:0000256" key="2">
    <source>
        <dbReference type="ARBA" id="ARBA00022946"/>
    </source>
</evidence>
<dbReference type="Gene3D" id="3.30.1360.120">
    <property type="entry name" value="Probable tRNA modification gtpase trme, domain 1"/>
    <property type="match status" value="1"/>
</dbReference>
<comment type="subcellular location">
    <subcellularLocation>
        <location evidence="1">Mitochondrion</location>
    </subcellularLocation>
</comment>
<dbReference type="FunFam" id="3.30.1360.120:FF:000024">
    <property type="entry name" value="Putative transferase, mitochondrial"/>
    <property type="match status" value="1"/>
</dbReference>
<dbReference type="Proteomes" id="UP000053144">
    <property type="component" value="Chromosome 6"/>
</dbReference>
<accession>A0A0L9UPE5</accession>
<dbReference type="GO" id="GO:0005759">
    <property type="term" value="C:mitochondrial matrix"/>
    <property type="evidence" value="ECO:0007669"/>
    <property type="project" value="TreeGrafter"/>
</dbReference>
<dbReference type="PANTHER" id="PTHR22602">
    <property type="entry name" value="TRANSFERASE CAF17, MITOCHONDRIAL-RELATED"/>
    <property type="match status" value="1"/>
</dbReference>